<evidence type="ECO:0000313" key="6">
    <source>
        <dbReference type="Proteomes" id="UP000259173"/>
    </source>
</evidence>
<reference evidence="3 6" key="2">
    <citation type="journal article" date="2018" name="Nat. Biotechnol.">
        <title>A standardized bacterial taxonomy based on genome phylogeny substantially revises the tree of life.</title>
        <authorList>
            <person name="Parks D.H."/>
            <person name="Chuvochina M."/>
            <person name="Waite D.W."/>
            <person name="Rinke C."/>
            <person name="Skarshewski A."/>
            <person name="Chaumeil P.A."/>
            <person name="Hugenholtz P."/>
        </authorList>
    </citation>
    <scope>NUCLEOTIDE SEQUENCE [LARGE SCALE GENOMIC DNA]</scope>
    <source>
        <strain evidence="3">UBA8557</strain>
    </source>
</reference>
<evidence type="ECO:0000313" key="5">
    <source>
        <dbReference type="Proteomes" id="UP000024547"/>
    </source>
</evidence>
<evidence type="ECO:0000313" key="4">
    <source>
        <dbReference type="EMBL" id="KCZ65372.1"/>
    </source>
</evidence>
<evidence type="ECO:0000259" key="2">
    <source>
        <dbReference type="Pfam" id="PF18557"/>
    </source>
</evidence>
<dbReference type="EMBL" id="AWFH01000001">
    <property type="protein sequence ID" value="KCZ65372.1"/>
    <property type="molecule type" value="Genomic_DNA"/>
</dbReference>
<protein>
    <recommendedName>
        <fullName evidence="2">Anti-sigma factor NepR domain-containing protein</fullName>
    </recommendedName>
</protein>
<organism evidence="4 5">
    <name type="scientific">Hyphomonas atlantica</name>
    <dbReference type="NCBI Taxonomy" id="1280948"/>
    <lineage>
        <taxon>Bacteria</taxon>
        <taxon>Pseudomonadati</taxon>
        <taxon>Pseudomonadota</taxon>
        <taxon>Alphaproteobacteria</taxon>
        <taxon>Hyphomonadales</taxon>
        <taxon>Hyphomonadaceae</taxon>
        <taxon>Hyphomonas</taxon>
    </lineage>
</organism>
<evidence type="ECO:0000313" key="3">
    <source>
        <dbReference type="EMBL" id="HAE93561.1"/>
    </source>
</evidence>
<dbReference type="OrthoDB" id="8454456at2"/>
<comment type="caution">
    <text evidence="4">The sequence shown here is derived from an EMBL/GenBank/DDBJ whole genome shotgun (WGS) entry which is preliminary data.</text>
</comment>
<keyword evidence="5" id="KW-1185">Reference proteome</keyword>
<sequence length="62" mass="7081">MDKTGRTNAVKSDLGSKRRTQRIGEQLRRVYDEVAQEDVPDEFLRLLEEADKARPSSTSDKS</sequence>
<dbReference type="Pfam" id="PF18557">
    <property type="entry name" value="NepR"/>
    <property type="match status" value="1"/>
</dbReference>
<proteinExistence type="predicted"/>
<gene>
    <name evidence="3" type="ORF">DCG65_03315</name>
    <name evidence="4" type="ORF">HY36_03000</name>
</gene>
<feature type="compositionally biased region" description="Polar residues" evidence="1">
    <location>
        <begin position="1"/>
        <end position="10"/>
    </location>
</feature>
<accession>A0A059ECZ4</accession>
<dbReference type="RefSeq" id="WP_035547906.1">
    <property type="nucleotide sequence ID" value="NZ_AWFH01000001.1"/>
</dbReference>
<dbReference type="GeneID" id="92499333"/>
<reference evidence="4 5" key="1">
    <citation type="journal article" date="2014" name="Antonie Van Leeuwenhoek">
        <title>Hyphomonas beringensis sp. nov. and Hyphomonas chukchiensis sp. nov., isolated from surface seawater of the Bering Sea and Chukchi Sea.</title>
        <authorList>
            <person name="Li C."/>
            <person name="Lai Q."/>
            <person name="Li G."/>
            <person name="Dong C."/>
            <person name="Wang J."/>
            <person name="Liao Y."/>
            <person name="Shao Z."/>
        </authorList>
    </citation>
    <scope>NUCLEOTIDE SEQUENCE [LARGE SCALE GENOMIC DNA]</scope>
    <source>
        <strain evidence="4 5">22II1-22F38</strain>
    </source>
</reference>
<feature type="region of interest" description="Disordered" evidence="1">
    <location>
        <begin position="1"/>
        <end position="24"/>
    </location>
</feature>
<feature type="domain" description="Anti-sigma factor NepR" evidence="2">
    <location>
        <begin position="21"/>
        <end position="53"/>
    </location>
</feature>
<dbReference type="InterPro" id="IPR041649">
    <property type="entry name" value="NepR"/>
</dbReference>
<dbReference type="Proteomes" id="UP000024547">
    <property type="component" value="Unassembled WGS sequence"/>
</dbReference>
<name>A0A059ECZ4_9PROT</name>
<dbReference type="PATRIC" id="fig|1280948.3.peg.594"/>
<dbReference type="AlphaFoldDB" id="A0A059ECZ4"/>
<dbReference type="EMBL" id="DMBR01000094">
    <property type="protein sequence ID" value="HAE93561.1"/>
    <property type="molecule type" value="Genomic_DNA"/>
</dbReference>
<evidence type="ECO:0000256" key="1">
    <source>
        <dbReference type="SAM" id="MobiDB-lite"/>
    </source>
</evidence>
<dbReference type="Proteomes" id="UP000259173">
    <property type="component" value="Unassembled WGS sequence"/>
</dbReference>
<dbReference type="STRING" id="1280948.HY36_03000"/>